<keyword evidence="2" id="KW-1133">Transmembrane helix</keyword>
<organism evidence="3">
    <name type="scientific">Myoviridae sp. ctKHS5</name>
    <dbReference type="NCBI Taxonomy" id="2823541"/>
    <lineage>
        <taxon>Viruses</taxon>
        <taxon>Duplodnaviria</taxon>
        <taxon>Heunggongvirae</taxon>
        <taxon>Uroviricota</taxon>
        <taxon>Caudoviricetes</taxon>
    </lineage>
</organism>
<feature type="region of interest" description="Disordered" evidence="1">
    <location>
        <begin position="1"/>
        <end position="21"/>
    </location>
</feature>
<proteinExistence type="predicted"/>
<reference evidence="3" key="1">
    <citation type="journal article" date="2021" name="Proc. Natl. Acad. Sci. U.S.A.">
        <title>A Catalog of Tens of Thousands of Viruses from Human Metagenomes Reveals Hidden Associations with Chronic Diseases.</title>
        <authorList>
            <person name="Tisza M.J."/>
            <person name="Buck C.B."/>
        </authorList>
    </citation>
    <scope>NUCLEOTIDE SEQUENCE</scope>
    <source>
        <strain evidence="3">CtKHS5</strain>
    </source>
</reference>
<name>A0A8S5L7U2_9CAUD</name>
<accession>A0A8S5L7U2</accession>
<keyword evidence="2" id="KW-0472">Membrane</keyword>
<dbReference type="EMBL" id="BK014652">
    <property type="protein sequence ID" value="DAD66016.1"/>
    <property type="molecule type" value="Genomic_DNA"/>
</dbReference>
<evidence type="ECO:0000256" key="2">
    <source>
        <dbReference type="SAM" id="Phobius"/>
    </source>
</evidence>
<evidence type="ECO:0000313" key="3">
    <source>
        <dbReference type="EMBL" id="DAD66016.1"/>
    </source>
</evidence>
<sequence>MAARFKKSKKSEQEETSQTQAKLDELLDLSRAANHKIDRLGERVENLDERLLKLEKRMDKLGAKAVLAGGMGGLLVSVGIELIKARFGGG</sequence>
<keyword evidence="2" id="KW-0812">Transmembrane</keyword>
<feature type="transmembrane region" description="Helical" evidence="2">
    <location>
        <begin position="61"/>
        <end position="80"/>
    </location>
</feature>
<protein>
    <submittedName>
        <fullName evidence="3">Hemolysin XhlA</fullName>
    </submittedName>
</protein>
<evidence type="ECO:0000256" key="1">
    <source>
        <dbReference type="SAM" id="MobiDB-lite"/>
    </source>
</evidence>